<name>A0A150GTM5_GONPE</name>
<evidence type="ECO:0000259" key="1">
    <source>
        <dbReference type="Pfam" id="PF01814"/>
    </source>
</evidence>
<proteinExistence type="predicted"/>
<dbReference type="AlphaFoldDB" id="A0A150GTM5"/>
<evidence type="ECO:0000313" key="3">
    <source>
        <dbReference type="Proteomes" id="UP000075714"/>
    </source>
</evidence>
<dbReference type="CDD" id="cd12108">
    <property type="entry name" value="Hr-like"/>
    <property type="match status" value="1"/>
</dbReference>
<dbReference type="Gene3D" id="1.20.120.520">
    <property type="entry name" value="nmb1532 protein domain like"/>
    <property type="match status" value="1"/>
</dbReference>
<evidence type="ECO:0000313" key="2">
    <source>
        <dbReference type="EMBL" id="KXZ53171.1"/>
    </source>
</evidence>
<accession>A0A150GTM5</accession>
<protein>
    <recommendedName>
        <fullName evidence="1">Hemerythrin-like domain-containing protein</fullName>
    </recommendedName>
</protein>
<comment type="caution">
    <text evidence="2">The sequence shown here is derived from an EMBL/GenBank/DDBJ whole genome shotgun (WGS) entry which is preliminary data.</text>
</comment>
<feature type="domain" description="Hemerythrin-like" evidence="1">
    <location>
        <begin position="54"/>
        <end position="187"/>
    </location>
</feature>
<organism evidence="2 3">
    <name type="scientific">Gonium pectorale</name>
    <name type="common">Green alga</name>
    <dbReference type="NCBI Taxonomy" id="33097"/>
    <lineage>
        <taxon>Eukaryota</taxon>
        <taxon>Viridiplantae</taxon>
        <taxon>Chlorophyta</taxon>
        <taxon>core chlorophytes</taxon>
        <taxon>Chlorophyceae</taxon>
        <taxon>CS clade</taxon>
        <taxon>Chlamydomonadales</taxon>
        <taxon>Volvocaceae</taxon>
        <taxon>Gonium</taxon>
    </lineage>
</organism>
<dbReference type="InterPro" id="IPR012312">
    <property type="entry name" value="Hemerythrin-like"/>
</dbReference>
<dbReference type="EMBL" id="LSYV01000008">
    <property type="protein sequence ID" value="KXZ53171.1"/>
    <property type="molecule type" value="Genomic_DNA"/>
</dbReference>
<gene>
    <name evidence="2" type="ORF">GPECTOR_7g1063</name>
</gene>
<dbReference type="Pfam" id="PF01814">
    <property type="entry name" value="Hemerythrin"/>
    <property type="match status" value="1"/>
</dbReference>
<sequence length="285" mass="31911">MATTGVGSAVEVAGITLEYTSLEHALKALGMDQQTLEKHMATSAAWPFPGHLDGWKVSHNAIRFDMENMLAAIVKTKAQVDGGKPLAEWQVEAFKVVMGDLHHTVHKHHDHEEEIFFPWMESRFKVPEKMGTDHKTIMSLLDKCRELTGSLKSSNNAEAQSVLSDLHTVFTQLRHLMRQHLEEEEIVGLPLLRKHFNAKELAKVEKKIIASMKPSDVAWVLRPLSPAGKKETMTRLNIPGLVQRLVFLPAIAKDDCTIIHAYKELAAGERLPLPGRKKGFMCFSA</sequence>
<dbReference type="Proteomes" id="UP000075714">
    <property type="component" value="Unassembled WGS sequence"/>
</dbReference>
<dbReference type="OrthoDB" id="527695at2759"/>
<reference evidence="3" key="1">
    <citation type="journal article" date="2016" name="Nat. Commun.">
        <title>The Gonium pectorale genome demonstrates co-option of cell cycle regulation during the evolution of multicellularity.</title>
        <authorList>
            <person name="Hanschen E.R."/>
            <person name="Marriage T.N."/>
            <person name="Ferris P.J."/>
            <person name="Hamaji T."/>
            <person name="Toyoda A."/>
            <person name="Fujiyama A."/>
            <person name="Neme R."/>
            <person name="Noguchi H."/>
            <person name="Minakuchi Y."/>
            <person name="Suzuki M."/>
            <person name="Kawai-Toyooka H."/>
            <person name="Smith D.R."/>
            <person name="Sparks H."/>
            <person name="Anderson J."/>
            <person name="Bakaric R."/>
            <person name="Luria V."/>
            <person name="Karger A."/>
            <person name="Kirschner M.W."/>
            <person name="Durand P.M."/>
            <person name="Michod R.E."/>
            <person name="Nozaki H."/>
            <person name="Olson B.J."/>
        </authorList>
    </citation>
    <scope>NUCLEOTIDE SEQUENCE [LARGE SCALE GENOMIC DNA]</scope>
    <source>
        <strain evidence="3">NIES-2863</strain>
    </source>
</reference>
<keyword evidence="3" id="KW-1185">Reference proteome</keyword>